<feature type="compositionally biased region" description="Polar residues" evidence="1">
    <location>
        <begin position="45"/>
        <end position="57"/>
    </location>
</feature>
<name>A0AAD9PLW8_9APIC</name>
<feature type="region of interest" description="Disordered" evidence="1">
    <location>
        <begin position="116"/>
        <end position="141"/>
    </location>
</feature>
<proteinExistence type="predicted"/>
<evidence type="ECO:0000313" key="2">
    <source>
        <dbReference type="EMBL" id="KAK2196971.1"/>
    </source>
</evidence>
<dbReference type="Proteomes" id="UP001214638">
    <property type="component" value="Unassembled WGS sequence"/>
</dbReference>
<feature type="region of interest" description="Disordered" evidence="1">
    <location>
        <begin position="30"/>
        <end position="61"/>
    </location>
</feature>
<accession>A0AAD9PLW8</accession>
<dbReference type="RefSeq" id="XP_067803813.1">
    <property type="nucleotide sequence ID" value="XM_067947249.1"/>
</dbReference>
<dbReference type="KEGG" id="bdw:94336518"/>
<gene>
    <name evidence="2" type="ORF">BdWA1_002220</name>
</gene>
<dbReference type="EMBL" id="JALLKP010000002">
    <property type="protein sequence ID" value="KAK2196971.1"/>
    <property type="molecule type" value="Genomic_DNA"/>
</dbReference>
<evidence type="ECO:0000256" key="1">
    <source>
        <dbReference type="SAM" id="MobiDB-lite"/>
    </source>
</evidence>
<evidence type="ECO:0000313" key="3">
    <source>
        <dbReference type="Proteomes" id="UP001214638"/>
    </source>
</evidence>
<dbReference type="GeneID" id="94336518"/>
<comment type="caution">
    <text evidence="2">The sequence shown here is derived from an EMBL/GenBank/DDBJ whole genome shotgun (WGS) entry which is preliminary data.</text>
</comment>
<reference evidence="2" key="1">
    <citation type="journal article" date="2023" name="Nat. Microbiol.">
        <title>Babesia duncani multi-omics identifies virulence factors and drug targets.</title>
        <authorList>
            <person name="Singh P."/>
            <person name="Lonardi S."/>
            <person name="Liang Q."/>
            <person name="Vydyam P."/>
            <person name="Khabirova E."/>
            <person name="Fang T."/>
            <person name="Gihaz S."/>
            <person name="Thekkiniath J."/>
            <person name="Munshi M."/>
            <person name="Abel S."/>
            <person name="Ciampossin L."/>
            <person name="Batugedara G."/>
            <person name="Gupta M."/>
            <person name="Lu X.M."/>
            <person name="Lenz T."/>
            <person name="Chakravarty S."/>
            <person name="Cornillot E."/>
            <person name="Hu Y."/>
            <person name="Ma W."/>
            <person name="Gonzalez L.M."/>
            <person name="Sanchez S."/>
            <person name="Estrada K."/>
            <person name="Sanchez-Flores A."/>
            <person name="Montero E."/>
            <person name="Harb O.S."/>
            <person name="Le Roch K.G."/>
            <person name="Mamoun C.B."/>
        </authorList>
    </citation>
    <scope>NUCLEOTIDE SEQUENCE</scope>
    <source>
        <strain evidence="2">WA1</strain>
    </source>
</reference>
<organism evidence="2 3">
    <name type="scientific">Babesia duncani</name>
    <dbReference type="NCBI Taxonomy" id="323732"/>
    <lineage>
        <taxon>Eukaryota</taxon>
        <taxon>Sar</taxon>
        <taxon>Alveolata</taxon>
        <taxon>Apicomplexa</taxon>
        <taxon>Aconoidasida</taxon>
        <taxon>Piroplasmida</taxon>
        <taxon>Babesiidae</taxon>
        <taxon>Babesia</taxon>
    </lineage>
</organism>
<keyword evidence="3" id="KW-1185">Reference proteome</keyword>
<protein>
    <submittedName>
        <fullName evidence="2">Uncharacterized protein</fullName>
    </submittedName>
</protein>
<sequence>MKTRLHVYSLCFIQTFREHVNDLRPYNINNNVESRNSPNDRKYSCNGNENNTFATHETGNDGLIEAKGDGELSLEEKLQEIQEENAIYNNLQRLVRKSAEYEMPKTTVSTQYVYPRPVHATDSSNDEDSGTGEKVDFDDTSLNHDEDFVPYDKYDPVKVPLKANTTLELITGIAQMPKCQNAKGIDTFSIKDYTNMEAEPIHEVDILLEEINKRRVKQGKPILETDGDRSALIEDPEFKSEMRKLRLERAQEYRKMKSSMREEEEALKNTFYRRLPINDRGYRQLLQEDVDRLLLIEVREELKNRGYITSGTEKECRERLSLAIQENSEWRWKNIVSQELSEDNMNLPEYARNRIADINKKLKFINETGFNGDVATMVERLRAKADVIRFHEDPVGYLDLDKDEPTAGMTPEEIQEIKNAPVIYDVDFFREMEKPINRLADMIPPTFNLDPESTRIYPDISSYDPAEISDLKKEFLSIDGGIHEQTIPEIAQRFEVSVDFLGDACCRLGAKAPIQMDVPLRALISYSAIWDLVQYLNIADNMEIELYYSPFTVEQVARELQENLQDVLVACELLEIKLPFGIDTRLNMHCQAAVEAVLKQSRPKQDEGDVEIENTSTM</sequence>
<dbReference type="AlphaFoldDB" id="A0AAD9PLW8"/>
<feature type="compositionally biased region" description="Basic and acidic residues" evidence="1">
    <location>
        <begin position="131"/>
        <end position="141"/>
    </location>
</feature>